<dbReference type="EMBL" id="LWGR01000009">
    <property type="protein sequence ID" value="KZM72254.1"/>
    <property type="molecule type" value="Genomic_DNA"/>
</dbReference>
<dbReference type="RefSeq" id="WP_067592706.1">
    <property type="nucleotide sequence ID" value="NZ_JABMCZ010000001.1"/>
</dbReference>
<comment type="caution">
    <text evidence="1">The sequence shown here is derived from an EMBL/GenBank/DDBJ whole genome shotgun (WGS) entry which is preliminary data.</text>
</comment>
<evidence type="ECO:0000313" key="2">
    <source>
        <dbReference type="Proteomes" id="UP000076512"/>
    </source>
</evidence>
<evidence type="ECO:0000313" key="1">
    <source>
        <dbReference type="EMBL" id="KZM72254.1"/>
    </source>
</evidence>
<proteinExistence type="predicted"/>
<reference evidence="1 2" key="1">
    <citation type="submission" date="2016-04" db="EMBL/GenBank/DDBJ databases">
        <authorList>
            <person name="Evans L.H."/>
            <person name="Alamgir A."/>
            <person name="Owens N."/>
            <person name="Weber N.D."/>
            <person name="Virtaneva K."/>
            <person name="Barbian K."/>
            <person name="Babar A."/>
            <person name="Rosenke K."/>
        </authorList>
    </citation>
    <scope>NUCLEOTIDE SEQUENCE [LARGE SCALE GENOMIC DNA]</scope>
    <source>
        <strain evidence="1 2">IFM 0406</strain>
    </source>
</reference>
<name>A0A161Z1T9_9NOCA</name>
<dbReference type="AlphaFoldDB" id="A0A161Z1T9"/>
<accession>A0A161Z1T9</accession>
<organism evidence="1 2">
    <name type="scientific">Nocardia terpenica</name>
    <dbReference type="NCBI Taxonomy" id="455432"/>
    <lineage>
        <taxon>Bacteria</taxon>
        <taxon>Bacillati</taxon>
        <taxon>Actinomycetota</taxon>
        <taxon>Actinomycetes</taxon>
        <taxon>Mycobacteriales</taxon>
        <taxon>Nocardiaceae</taxon>
        <taxon>Nocardia</taxon>
    </lineage>
</organism>
<gene>
    <name evidence="1" type="ORF">AWN90_36885</name>
</gene>
<keyword evidence="2" id="KW-1185">Reference proteome</keyword>
<protein>
    <submittedName>
        <fullName evidence="1">Uncharacterized protein</fullName>
    </submittedName>
</protein>
<sequence length="80" mass="9427">MPKQFIEYTWTRTSTEQFTYKQPLEEFIDQYKEELGGDDPEALSPNEIAEILSDNLSDLEEDSYLVERDSDVDFVSHKFL</sequence>
<dbReference type="Proteomes" id="UP000076512">
    <property type="component" value="Unassembled WGS sequence"/>
</dbReference>
<dbReference type="STRING" id="455432.AWN90_36885"/>